<comment type="caution">
    <text evidence="1">The sequence shown here is derived from an EMBL/GenBank/DDBJ whole genome shotgun (WGS) entry which is preliminary data.</text>
</comment>
<sequence>MIKIRIKYELENNYIKYDFFEWSRVGFAEGKLEGTAFVMDQIFKLDKELKNFGAEALKLLEEHLKSLNVERITGECIPQDGMPLEKLIEFYKENGYKVDNGEIEKYL</sequence>
<gene>
    <name evidence="1" type="ORF">M5W82_21220</name>
</gene>
<evidence type="ECO:0000313" key="2">
    <source>
        <dbReference type="Proteomes" id="UP001527052"/>
    </source>
</evidence>
<reference evidence="1 2" key="1">
    <citation type="submission" date="2022-05" db="EMBL/GenBank/DDBJ databases">
        <title>Genome Sequencing of Bee-Associated Microbes.</title>
        <authorList>
            <person name="Dunlap C."/>
        </authorList>
    </citation>
    <scope>NUCLEOTIDE SEQUENCE [LARGE SCALE GENOMIC DNA]</scope>
    <source>
        <strain evidence="1 2">NRRL BD-083</strain>
    </source>
</reference>
<proteinExistence type="predicted"/>
<dbReference type="RefSeq" id="WP_268639368.1">
    <property type="nucleotide sequence ID" value="NZ_JAMDLZ010000042.1"/>
</dbReference>
<protein>
    <submittedName>
        <fullName evidence="1">Uncharacterized protein</fullName>
    </submittedName>
</protein>
<accession>A0ABT4EWK1</accession>
<keyword evidence="2" id="KW-1185">Reference proteome</keyword>
<name>A0ABT4EWK1_9BACI</name>
<dbReference type="EMBL" id="JAMDLZ010000042">
    <property type="protein sequence ID" value="MCY9549408.1"/>
    <property type="molecule type" value="Genomic_DNA"/>
</dbReference>
<organism evidence="1 2">
    <name type="scientific">Lysinibacillus xylanilyticus</name>
    <dbReference type="NCBI Taxonomy" id="582475"/>
    <lineage>
        <taxon>Bacteria</taxon>
        <taxon>Bacillati</taxon>
        <taxon>Bacillota</taxon>
        <taxon>Bacilli</taxon>
        <taxon>Bacillales</taxon>
        <taxon>Bacillaceae</taxon>
        <taxon>Lysinibacillus</taxon>
    </lineage>
</organism>
<evidence type="ECO:0000313" key="1">
    <source>
        <dbReference type="EMBL" id="MCY9549408.1"/>
    </source>
</evidence>
<dbReference type="Proteomes" id="UP001527052">
    <property type="component" value="Unassembled WGS sequence"/>
</dbReference>